<organism evidence="2 3">
    <name type="scientific">Cylicocyclus nassatus</name>
    <name type="common">Nematode worm</name>
    <dbReference type="NCBI Taxonomy" id="53992"/>
    <lineage>
        <taxon>Eukaryota</taxon>
        <taxon>Metazoa</taxon>
        <taxon>Ecdysozoa</taxon>
        <taxon>Nematoda</taxon>
        <taxon>Chromadorea</taxon>
        <taxon>Rhabditida</taxon>
        <taxon>Rhabditina</taxon>
        <taxon>Rhabditomorpha</taxon>
        <taxon>Strongyloidea</taxon>
        <taxon>Strongylidae</taxon>
        <taxon>Cylicocyclus</taxon>
    </lineage>
</organism>
<feature type="region of interest" description="Disordered" evidence="1">
    <location>
        <begin position="39"/>
        <end position="88"/>
    </location>
</feature>
<sequence length="446" mass="46402">MPNEKVLTSLSTGASSEAGSMTDDFRLKEKLYKVKGLWSGEEKDSESSLPSNVAKVKPQPQSGTEHLQNDGKAAASVPNGCHTAPPKSPGIAPFPGLGGFMFSPFPVMFGDVSMGRGYTSVGSVLQPLIPPSNASSPPIGQPLYQQPPSLAANGAMSQRPLPIRSNYMDQNAMFAASLPASQNVSWNIGNIGSMLDSACNAALSGTPSPQLAATHISSSVQHPPPNMILQHRGPAPASMAQNHSQSLAHGYGVGNLAVAGGHLGPPHPPPNVGAPTTLVPPPPIPPPELMNIPPPIGSQRVAPVTIQYAGFPPAPPLNHAVHPSHNFAQPPPNVRFAHPPPPPNQDSQWDNGLARTFVGSRPQFATFTNSSSSRSSSQMNAGLQGNRWGLNSNRSSLSGSSQVRSTKMPAACVGRAPCTSENIVECKSSVNITSLKTCLGQGSRGT</sequence>
<evidence type="ECO:0000313" key="3">
    <source>
        <dbReference type="Proteomes" id="UP001176961"/>
    </source>
</evidence>
<keyword evidence="3" id="KW-1185">Reference proteome</keyword>
<reference evidence="2" key="1">
    <citation type="submission" date="2023-07" db="EMBL/GenBank/DDBJ databases">
        <authorList>
            <consortium name="CYATHOMIX"/>
        </authorList>
    </citation>
    <scope>NUCLEOTIDE SEQUENCE</scope>
    <source>
        <strain evidence="2">N/A</strain>
    </source>
</reference>
<accession>A0AA36HG33</accession>
<evidence type="ECO:0000256" key="1">
    <source>
        <dbReference type="SAM" id="MobiDB-lite"/>
    </source>
</evidence>
<evidence type="ECO:0000313" key="2">
    <source>
        <dbReference type="EMBL" id="CAJ0609585.1"/>
    </source>
</evidence>
<protein>
    <submittedName>
        <fullName evidence="2">Uncharacterized protein</fullName>
    </submittedName>
</protein>
<comment type="caution">
    <text evidence="2">The sequence shown here is derived from an EMBL/GenBank/DDBJ whole genome shotgun (WGS) entry which is preliminary data.</text>
</comment>
<dbReference type="Proteomes" id="UP001176961">
    <property type="component" value="Unassembled WGS sequence"/>
</dbReference>
<dbReference type="EMBL" id="CATQJL010000326">
    <property type="protein sequence ID" value="CAJ0609585.1"/>
    <property type="molecule type" value="Genomic_DNA"/>
</dbReference>
<feature type="region of interest" description="Disordered" evidence="1">
    <location>
        <begin position="1"/>
        <end position="22"/>
    </location>
</feature>
<feature type="compositionally biased region" description="Low complexity" evidence="1">
    <location>
        <begin position="385"/>
        <end position="405"/>
    </location>
</feature>
<gene>
    <name evidence="2" type="ORF">CYNAS_LOCUS21568</name>
</gene>
<name>A0AA36HG33_CYLNA</name>
<proteinExistence type="predicted"/>
<feature type="region of interest" description="Disordered" evidence="1">
    <location>
        <begin position="365"/>
        <end position="405"/>
    </location>
</feature>
<dbReference type="AlphaFoldDB" id="A0AA36HG33"/>
<feature type="compositionally biased region" description="Polar residues" evidence="1">
    <location>
        <begin position="1"/>
        <end position="19"/>
    </location>
</feature>